<gene>
    <name evidence="3" type="ORF">GPU96_04g07400</name>
</gene>
<dbReference type="PANTHER" id="PTHR11067:SF9">
    <property type="entry name" value="INOSINE TRIPHOSPHATE PYROPHOSPHATASE"/>
    <property type="match status" value="1"/>
</dbReference>
<evidence type="ECO:0000313" key="3">
    <source>
        <dbReference type="EMBL" id="UTX43007.1"/>
    </source>
</evidence>
<dbReference type="AlphaFoldDB" id="A0A9Q9C9M3"/>
<dbReference type="SUPFAM" id="SSF52972">
    <property type="entry name" value="ITPase-like"/>
    <property type="match status" value="1"/>
</dbReference>
<protein>
    <submittedName>
        <fullName evidence="3">Pyrophophatase</fullName>
    </submittedName>
</protein>
<dbReference type="Proteomes" id="UP001059546">
    <property type="component" value="Chromosome IV"/>
</dbReference>
<keyword evidence="2" id="KW-0378">Hydrolase</keyword>
<sequence length="192" mass="21446">MGKIYFATTNLKKLKEIRKLLNVDVSHMNVSMVEIQASQEKIVHNKLNQVIPLIGEEDAVIVDDTGVYLNGLCGFPGVYLKDFLTIGSRKILEILRKVEDYSATVFCTLGIAHYRDGQITRKTFSGELKGTMVESNEENSTELDNNFVPDGFGVSLKSMPIDEKNRISHRRIASEKLIEYMASVGIIKTSAS</sequence>
<dbReference type="InterPro" id="IPR002637">
    <property type="entry name" value="RdgB/HAM1"/>
</dbReference>
<reference evidence="3" key="1">
    <citation type="submission" date="2021-05" db="EMBL/GenBank/DDBJ databases">
        <title>Encephalitozoon hellem ATCC 50604 Complete Genome.</title>
        <authorList>
            <person name="Mascarenhas dos Santos A.C."/>
            <person name="Julian A.T."/>
            <person name="Pombert J.-F."/>
        </authorList>
    </citation>
    <scope>NUCLEOTIDE SEQUENCE</scope>
    <source>
        <strain evidence="3">ATCC 50604</strain>
    </source>
</reference>
<dbReference type="GO" id="GO:0009143">
    <property type="term" value="P:nucleoside triphosphate catabolic process"/>
    <property type="evidence" value="ECO:0007669"/>
    <property type="project" value="InterPro"/>
</dbReference>
<dbReference type="Pfam" id="PF01725">
    <property type="entry name" value="Ham1p_like"/>
    <property type="match status" value="1"/>
</dbReference>
<dbReference type="GO" id="GO:0005737">
    <property type="term" value="C:cytoplasm"/>
    <property type="evidence" value="ECO:0007669"/>
    <property type="project" value="TreeGrafter"/>
</dbReference>
<dbReference type="InterPro" id="IPR029001">
    <property type="entry name" value="ITPase-like_fam"/>
</dbReference>
<dbReference type="PANTHER" id="PTHR11067">
    <property type="entry name" value="INOSINE TRIPHOSPHATE PYROPHOSPHATASE/HAM1 PROTEIN"/>
    <property type="match status" value="1"/>
</dbReference>
<dbReference type="EMBL" id="CP075150">
    <property type="protein sequence ID" value="UTX43007.1"/>
    <property type="molecule type" value="Genomic_DNA"/>
</dbReference>
<dbReference type="Gene3D" id="3.90.950.10">
    <property type="match status" value="1"/>
</dbReference>
<evidence type="ECO:0000256" key="2">
    <source>
        <dbReference type="ARBA" id="ARBA00022801"/>
    </source>
</evidence>
<proteinExistence type="inferred from homology"/>
<dbReference type="GO" id="GO:0047429">
    <property type="term" value="F:nucleoside triphosphate diphosphatase activity"/>
    <property type="evidence" value="ECO:0007669"/>
    <property type="project" value="InterPro"/>
</dbReference>
<evidence type="ECO:0000256" key="1">
    <source>
        <dbReference type="ARBA" id="ARBA00008023"/>
    </source>
</evidence>
<comment type="similarity">
    <text evidence="1">Belongs to the HAM1 NTPase family.</text>
</comment>
<evidence type="ECO:0000313" key="4">
    <source>
        <dbReference type="Proteomes" id="UP001059546"/>
    </source>
</evidence>
<dbReference type="CDD" id="cd00515">
    <property type="entry name" value="HAM1"/>
    <property type="match status" value="1"/>
</dbReference>
<name>A0A9Q9C9M3_ENCHE</name>
<accession>A0A9Q9C9M3</accession>
<organism evidence="3 4">
    <name type="scientific">Encephalitozoon hellem</name>
    <name type="common">Microsporidian parasite</name>
    <dbReference type="NCBI Taxonomy" id="27973"/>
    <lineage>
        <taxon>Eukaryota</taxon>
        <taxon>Fungi</taxon>
        <taxon>Fungi incertae sedis</taxon>
        <taxon>Microsporidia</taxon>
        <taxon>Unikaryonidae</taxon>
        <taxon>Encephalitozoon</taxon>
    </lineage>
</organism>